<dbReference type="VEuPathDB" id="VectorBase:ISCI023495"/>
<dbReference type="EMBL" id="DS882412">
    <property type="protein sequence ID" value="EEC15073.1"/>
    <property type="molecule type" value="Genomic_DNA"/>
</dbReference>
<feature type="chain" id="PRO_5010826735" evidence="1">
    <location>
        <begin position="24"/>
        <end position="122"/>
    </location>
</feature>
<dbReference type="HOGENOM" id="CLU_178764_0_0_1"/>
<reference evidence="3" key="2">
    <citation type="submission" date="2020-05" db="UniProtKB">
        <authorList>
            <consortium name="EnsemblMetazoa"/>
        </authorList>
    </citation>
    <scope>IDENTIFICATION</scope>
    <source>
        <strain evidence="3">wikel</strain>
    </source>
</reference>
<dbReference type="InParanoid" id="B7Q8A1"/>
<name>B7Q8A1_IXOSC</name>
<sequence>MRTPTNVFYTLVAFAFMWKVSLAVPPYSDVEIVDGNILKEQNLVLTDQSISLQMPVQTFALLNLNKGHAPEERVTLQKRKPYNCEIVRGTGPYPNCCYRTNCRGKPQYPRYRLGNDYRYPGK</sequence>
<dbReference type="AlphaFoldDB" id="B7Q8A1"/>
<dbReference type="EMBL" id="ABJB010248729">
    <property type="status" value="NOT_ANNOTATED_CDS"/>
    <property type="molecule type" value="Genomic_DNA"/>
</dbReference>
<dbReference type="Proteomes" id="UP000001555">
    <property type="component" value="Unassembled WGS sequence"/>
</dbReference>
<dbReference type="EnsemblMetazoa" id="ISCW011696-RA">
    <property type="protein sequence ID" value="ISCW011696-PA"/>
    <property type="gene ID" value="ISCW011696"/>
</dbReference>
<dbReference type="EMBL" id="ABJB010557714">
    <property type="status" value="NOT_ANNOTATED_CDS"/>
    <property type="molecule type" value="Genomic_DNA"/>
</dbReference>
<dbReference type="PaxDb" id="6945-B7Q8A1"/>
<proteinExistence type="predicted"/>
<feature type="signal peptide" evidence="1">
    <location>
        <begin position="1"/>
        <end position="23"/>
    </location>
</feature>
<dbReference type="VEuPathDB" id="VectorBase:ISCW011696"/>
<dbReference type="EMBL" id="ABJB011021380">
    <property type="status" value="NOT_ANNOTATED_CDS"/>
    <property type="molecule type" value="Genomic_DNA"/>
</dbReference>
<protein>
    <submittedName>
        <fullName evidence="2 3">Secreted salivary gland peptide, putative</fullName>
    </submittedName>
</protein>
<evidence type="ECO:0000313" key="2">
    <source>
        <dbReference type="EMBL" id="EEC15073.1"/>
    </source>
</evidence>
<accession>B7Q8A1</accession>
<keyword evidence="4" id="KW-1185">Reference proteome</keyword>
<organism>
    <name type="scientific">Ixodes scapularis</name>
    <name type="common">Black-legged tick</name>
    <name type="synonym">Deer tick</name>
    <dbReference type="NCBI Taxonomy" id="6945"/>
    <lineage>
        <taxon>Eukaryota</taxon>
        <taxon>Metazoa</taxon>
        <taxon>Ecdysozoa</taxon>
        <taxon>Arthropoda</taxon>
        <taxon>Chelicerata</taxon>
        <taxon>Arachnida</taxon>
        <taxon>Acari</taxon>
        <taxon>Parasitiformes</taxon>
        <taxon>Ixodida</taxon>
        <taxon>Ixodoidea</taxon>
        <taxon>Ixodidae</taxon>
        <taxon>Ixodinae</taxon>
        <taxon>Ixodes</taxon>
    </lineage>
</organism>
<evidence type="ECO:0000313" key="4">
    <source>
        <dbReference type="Proteomes" id="UP000001555"/>
    </source>
</evidence>
<reference evidence="2 4" key="1">
    <citation type="submission" date="2008-03" db="EMBL/GenBank/DDBJ databases">
        <title>Annotation of Ixodes scapularis.</title>
        <authorList>
            <consortium name="Ixodes scapularis Genome Project Consortium"/>
            <person name="Caler E."/>
            <person name="Hannick L.I."/>
            <person name="Bidwell S."/>
            <person name="Joardar V."/>
            <person name="Thiagarajan M."/>
            <person name="Amedeo P."/>
            <person name="Galinsky K.J."/>
            <person name="Schobel S."/>
            <person name="Inman J."/>
            <person name="Hostetler J."/>
            <person name="Miller J."/>
            <person name="Hammond M."/>
            <person name="Megy K."/>
            <person name="Lawson D."/>
            <person name="Kodira C."/>
            <person name="Sutton G."/>
            <person name="Meyer J."/>
            <person name="Hill C.A."/>
            <person name="Birren B."/>
            <person name="Nene V."/>
            <person name="Collins F."/>
            <person name="Alarcon-Chaidez F."/>
            <person name="Wikel S."/>
            <person name="Strausberg R."/>
        </authorList>
    </citation>
    <scope>NUCLEOTIDE SEQUENCE [LARGE SCALE GENOMIC DNA]</scope>
    <source>
        <strain evidence="4">Wikel</strain>
        <strain evidence="2">Wikel colony</strain>
    </source>
</reference>
<gene>
    <name evidence="2" type="ORF">IscW_ISCW011696</name>
</gene>
<evidence type="ECO:0000256" key="1">
    <source>
        <dbReference type="SAM" id="SignalP"/>
    </source>
</evidence>
<evidence type="ECO:0000313" key="3">
    <source>
        <dbReference type="EnsemblMetazoa" id="ISCW011696-PA"/>
    </source>
</evidence>
<dbReference type="EMBL" id="ABJB010058556">
    <property type="status" value="NOT_ANNOTATED_CDS"/>
    <property type="molecule type" value="Genomic_DNA"/>
</dbReference>
<keyword evidence="1" id="KW-0732">Signal</keyword>